<name>A0AAN8TGW9_SOLBU</name>
<organism evidence="1 2">
    <name type="scientific">Solanum bulbocastanum</name>
    <name type="common">Wild potato</name>
    <dbReference type="NCBI Taxonomy" id="147425"/>
    <lineage>
        <taxon>Eukaryota</taxon>
        <taxon>Viridiplantae</taxon>
        <taxon>Streptophyta</taxon>
        <taxon>Embryophyta</taxon>
        <taxon>Tracheophyta</taxon>
        <taxon>Spermatophyta</taxon>
        <taxon>Magnoliopsida</taxon>
        <taxon>eudicotyledons</taxon>
        <taxon>Gunneridae</taxon>
        <taxon>Pentapetalae</taxon>
        <taxon>asterids</taxon>
        <taxon>lamiids</taxon>
        <taxon>Solanales</taxon>
        <taxon>Solanaceae</taxon>
        <taxon>Solanoideae</taxon>
        <taxon>Solaneae</taxon>
        <taxon>Solanum</taxon>
    </lineage>
</organism>
<dbReference type="EMBL" id="JBANQN010000007">
    <property type="protein sequence ID" value="KAK6784777.1"/>
    <property type="molecule type" value="Genomic_DNA"/>
</dbReference>
<sequence>MNLYLLSPINLSVSGMGLLLQKCLKEKLLQPCKQIHALMLNITH</sequence>
<keyword evidence="2" id="KW-1185">Reference proteome</keyword>
<dbReference type="AlphaFoldDB" id="A0AAN8TGW9"/>
<accession>A0AAN8TGW9</accession>
<gene>
    <name evidence="1" type="ORF">RDI58_018232</name>
</gene>
<protein>
    <submittedName>
        <fullName evidence="1">Uncharacterized protein</fullName>
    </submittedName>
</protein>
<proteinExistence type="predicted"/>
<comment type="caution">
    <text evidence="1">The sequence shown here is derived from an EMBL/GenBank/DDBJ whole genome shotgun (WGS) entry which is preliminary data.</text>
</comment>
<evidence type="ECO:0000313" key="2">
    <source>
        <dbReference type="Proteomes" id="UP001371456"/>
    </source>
</evidence>
<reference evidence="1 2" key="1">
    <citation type="submission" date="2024-02" db="EMBL/GenBank/DDBJ databases">
        <title>de novo genome assembly of Solanum bulbocastanum strain 11H21.</title>
        <authorList>
            <person name="Hosaka A.J."/>
        </authorList>
    </citation>
    <scope>NUCLEOTIDE SEQUENCE [LARGE SCALE GENOMIC DNA]</scope>
    <source>
        <tissue evidence="1">Young leaves</tissue>
    </source>
</reference>
<evidence type="ECO:0000313" key="1">
    <source>
        <dbReference type="EMBL" id="KAK6784777.1"/>
    </source>
</evidence>
<dbReference type="Proteomes" id="UP001371456">
    <property type="component" value="Unassembled WGS sequence"/>
</dbReference>